<sequence>MAAPTSPSAGSSPAGSPFHATPAAFIGPLTQTATEEWEDARIERELHEGPTEQAQVAPSHQQEMSQEIEMTQAPPLESEVVKTPQDIIAELVSRREAIQLALIQTLSVVNCSSSEQNRCYDLSVEIERINSIIQSLASKAEPVPTVIIRGTEASKYATTTAANEGLTLSREDLPRLQLVGKTYDQFKGRQVFKNIDDYLKTFEEVIMSARQEVKTNWRRYLPIALADELKAWMRKDLLVCDSWESAKKVLEKKFGNRQMRVLATKELISLTMYHDENISDFDNRFIRMVEDSEYQASDRIMADLYFLALPNNWQANVMTVVNSKKLKDVPWTAEDVYQAALGIFSDKTPGHEGHSHSKRKSNDTLDRSPKKRSNPDAKYHCKIHGDNYSHDDANCKYAGKSATDTARSNERSSSSSSSSRRFLGSHNRPKPATSSSSSSFVPCDHCGRRWSHGHRCQEYKDKFADKNILSINKD</sequence>
<protein>
    <recommendedName>
        <fullName evidence="4">Retrotransposon gag domain-containing protein</fullName>
    </recommendedName>
</protein>
<evidence type="ECO:0000256" key="1">
    <source>
        <dbReference type="SAM" id="MobiDB-lite"/>
    </source>
</evidence>
<dbReference type="AlphaFoldDB" id="A0A8H7QG78"/>
<feature type="compositionally biased region" description="Basic and acidic residues" evidence="1">
    <location>
        <begin position="348"/>
        <end position="383"/>
    </location>
</feature>
<feature type="region of interest" description="Disordered" evidence="1">
    <location>
        <begin position="347"/>
        <end position="383"/>
    </location>
</feature>
<feature type="compositionally biased region" description="Low complexity" evidence="1">
    <location>
        <begin position="1"/>
        <end position="17"/>
    </location>
</feature>
<organism evidence="2 3">
    <name type="scientific">Mucor saturninus</name>
    <dbReference type="NCBI Taxonomy" id="64648"/>
    <lineage>
        <taxon>Eukaryota</taxon>
        <taxon>Fungi</taxon>
        <taxon>Fungi incertae sedis</taxon>
        <taxon>Mucoromycota</taxon>
        <taxon>Mucoromycotina</taxon>
        <taxon>Mucoromycetes</taxon>
        <taxon>Mucorales</taxon>
        <taxon>Mucorineae</taxon>
        <taxon>Mucoraceae</taxon>
        <taxon>Mucor</taxon>
    </lineage>
</organism>
<evidence type="ECO:0000313" key="2">
    <source>
        <dbReference type="EMBL" id="KAG2191524.1"/>
    </source>
</evidence>
<evidence type="ECO:0000313" key="3">
    <source>
        <dbReference type="Proteomes" id="UP000603453"/>
    </source>
</evidence>
<feature type="compositionally biased region" description="Low complexity" evidence="1">
    <location>
        <begin position="411"/>
        <end position="421"/>
    </location>
</feature>
<feature type="region of interest" description="Disordered" evidence="1">
    <location>
        <begin position="401"/>
        <end position="441"/>
    </location>
</feature>
<feature type="non-terminal residue" evidence="2">
    <location>
        <position position="474"/>
    </location>
</feature>
<feature type="region of interest" description="Disordered" evidence="1">
    <location>
        <begin position="1"/>
        <end position="78"/>
    </location>
</feature>
<dbReference type="Proteomes" id="UP000603453">
    <property type="component" value="Unassembled WGS sequence"/>
</dbReference>
<proteinExistence type="predicted"/>
<name>A0A8H7QG78_9FUNG</name>
<dbReference type="EMBL" id="JAEPRD010000393">
    <property type="protein sequence ID" value="KAG2191524.1"/>
    <property type="molecule type" value="Genomic_DNA"/>
</dbReference>
<dbReference type="OrthoDB" id="2287030at2759"/>
<feature type="compositionally biased region" description="Basic and acidic residues" evidence="1">
    <location>
        <begin position="39"/>
        <end position="50"/>
    </location>
</feature>
<comment type="caution">
    <text evidence="2">The sequence shown here is derived from an EMBL/GenBank/DDBJ whole genome shotgun (WGS) entry which is preliminary data.</text>
</comment>
<keyword evidence="3" id="KW-1185">Reference proteome</keyword>
<accession>A0A8H7QG78</accession>
<evidence type="ECO:0008006" key="4">
    <source>
        <dbReference type="Google" id="ProtNLM"/>
    </source>
</evidence>
<reference evidence="2" key="1">
    <citation type="submission" date="2020-12" db="EMBL/GenBank/DDBJ databases">
        <title>Metabolic potential, ecology and presence of endohyphal bacteria is reflected in genomic diversity of Mucoromycotina.</title>
        <authorList>
            <person name="Muszewska A."/>
            <person name="Okrasinska A."/>
            <person name="Steczkiewicz K."/>
            <person name="Drgas O."/>
            <person name="Orlowska M."/>
            <person name="Perlinska-Lenart U."/>
            <person name="Aleksandrzak-Piekarczyk T."/>
            <person name="Szatraj K."/>
            <person name="Zielenkiewicz U."/>
            <person name="Pilsyk S."/>
            <person name="Malc E."/>
            <person name="Mieczkowski P."/>
            <person name="Kruszewska J.S."/>
            <person name="Biernat P."/>
            <person name="Pawlowska J."/>
        </authorList>
    </citation>
    <scope>NUCLEOTIDE SEQUENCE</scope>
    <source>
        <strain evidence="2">WA0000017839</strain>
    </source>
</reference>
<gene>
    <name evidence="2" type="ORF">INT47_012813</name>
</gene>
<feature type="compositionally biased region" description="Polar residues" evidence="1">
    <location>
        <begin position="52"/>
        <end position="69"/>
    </location>
</feature>